<evidence type="ECO:0000256" key="5">
    <source>
        <dbReference type="ARBA" id="ARBA00022989"/>
    </source>
</evidence>
<feature type="transmembrane region" description="Helical" evidence="7">
    <location>
        <begin position="442"/>
        <end position="465"/>
    </location>
</feature>
<dbReference type="AlphaFoldDB" id="A0AAQ3LCD7"/>
<dbReference type="PANTHER" id="PTHR30252:SF0">
    <property type="entry name" value="PEPTIDE TRANSPORTER CSTA"/>
    <property type="match status" value="1"/>
</dbReference>
<gene>
    <name evidence="9" type="ORF">RZN69_20270</name>
</gene>
<feature type="transmembrane region" description="Helical" evidence="7">
    <location>
        <begin position="185"/>
        <end position="203"/>
    </location>
</feature>
<dbReference type="GO" id="GO:0005886">
    <property type="term" value="C:plasma membrane"/>
    <property type="evidence" value="ECO:0007669"/>
    <property type="project" value="UniProtKB-SubCell"/>
</dbReference>
<evidence type="ECO:0000256" key="7">
    <source>
        <dbReference type="SAM" id="Phobius"/>
    </source>
</evidence>
<dbReference type="KEGG" id="puo:RZN69_20270"/>
<organism evidence="9 10">
    <name type="scientific">Rubellicoccus peritrichatus</name>
    <dbReference type="NCBI Taxonomy" id="3080537"/>
    <lineage>
        <taxon>Bacteria</taxon>
        <taxon>Pseudomonadati</taxon>
        <taxon>Verrucomicrobiota</taxon>
        <taxon>Opitutia</taxon>
        <taxon>Puniceicoccales</taxon>
        <taxon>Cerasicoccaceae</taxon>
        <taxon>Rubellicoccus</taxon>
    </lineage>
</organism>
<evidence type="ECO:0000256" key="4">
    <source>
        <dbReference type="ARBA" id="ARBA00022692"/>
    </source>
</evidence>
<keyword evidence="6 7" id="KW-0472">Membrane</keyword>
<feature type="transmembrane region" description="Helical" evidence="7">
    <location>
        <begin position="415"/>
        <end position="436"/>
    </location>
</feature>
<dbReference type="PANTHER" id="PTHR30252">
    <property type="entry name" value="INNER MEMBRANE PEPTIDE TRANSPORTER"/>
    <property type="match status" value="1"/>
</dbReference>
<feature type="transmembrane region" description="Helical" evidence="7">
    <location>
        <begin position="6"/>
        <end position="24"/>
    </location>
</feature>
<feature type="transmembrane region" description="Helical" evidence="7">
    <location>
        <begin position="501"/>
        <end position="519"/>
    </location>
</feature>
<name>A0AAQ3LCD7_9BACT</name>
<dbReference type="InterPro" id="IPR003706">
    <property type="entry name" value="CstA_N"/>
</dbReference>
<dbReference type="RefSeq" id="WP_317833249.1">
    <property type="nucleotide sequence ID" value="NZ_CP136920.1"/>
</dbReference>
<feature type="transmembrane region" description="Helical" evidence="7">
    <location>
        <begin position="245"/>
        <end position="262"/>
    </location>
</feature>
<feature type="transmembrane region" description="Helical" evidence="7">
    <location>
        <begin position="159"/>
        <end position="178"/>
    </location>
</feature>
<dbReference type="InterPro" id="IPR051605">
    <property type="entry name" value="CstA"/>
</dbReference>
<feature type="transmembrane region" description="Helical" evidence="7">
    <location>
        <begin position="85"/>
        <end position="108"/>
    </location>
</feature>
<evidence type="ECO:0000313" key="9">
    <source>
        <dbReference type="EMBL" id="WOO40963.1"/>
    </source>
</evidence>
<evidence type="ECO:0000256" key="6">
    <source>
        <dbReference type="ARBA" id="ARBA00023136"/>
    </source>
</evidence>
<dbReference type="Pfam" id="PF02554">
    <property type="entry name" value="CstA"/>
    <property type="match status" value="2"/>
</dbReference>
<protein>
    <submittedName>
        <fullName evidence="9">Carbon starvation protein A</fullName>
    </submittedName>
</protein>
<feature type="transmembrane region" description="Helical" evidence="7">
    <location>
        <begin position="282"/>
        <end position="300"/>
    </location>
</feature>
<evidence type="ECO:0000256" key="2">
    <source>
        <dbReference type="ARBA" id="ARBA00007755"/>
    </source>
</evidence>
<proteinExistence type="inferred from homology"/>
<feature type="transmembrane region" description="Helical" evidence="7">
    <location>
        <begin position="321"/>
        <end position="343"/>
    </location>
</feature>
<comment type="subcellular location">
    <subcellularLocation>
        <location evidence="1">Cell membrane</location>
        <topology evidence="1">Multi-pass membrane protein</topology>
    </subcellularLocation>
</comment>
<keyword evidence="10" id="KW-1185">Reference proteome</keyword>
<sequence>MLPIILILSAFVLVIAYRFYGRFLSQRCQLDDSRPTPAKSNNDGVDFVPTHHAMLFGHHFSSIAGAGPIVGPILATMYFGWGPTLIWILLGAIFVGGVHDFGSTLMSIRNQGRTISQVTKDLISPRTAKFFRIFLFLALVYVIIVFLDLTATTFVSSPAVATASGWFIAFALLFGLALRMMRLPIWATLLFFVPVTFAGLWVGHLFPAGGPSKEFWILAIVIYCFVAAVLPVNVLLQPRDFLSSMFLYVMMGLGVVGLLFSGEAMQVPVFHGFTTDHVNPGYLFPVLFITVACGACSGFHSMVSSGTTSKQIKRESDTRRVAYGSMLVEGLLAVFALATIAILSESDVQGKSPVAIFSIGAAVFMKTLGIPQELGMEFTALTVSTFLLTTLDTCTRLARFLIEEFFEWRNESSRYAGTFIVLLIPAVFAFQTFNGLPAWKAIWPLFGATNQLMAALALVTFVVYLKHNAVRYRFALIPAAFMLVTPLVALGFMVIDSELGLTLQGISLAMLVLGLYVSGMSLKFVFNPNTLTAPASP</sequence>
<dbReference type="Proteomes" id="UP001304300">
    <property type="component" value="Chromosome"/>
</dbReference>
<keyword evidence="5 7" id="KW-1133">Transmembrane helix</keyword>
<evidence type="ECO:0000256" key="3">
    <source>
        <dbReference type="ARBA" id="ARBA00022475"/>
    </source>
</evidence>
<evidence type="ECO:0000313" key="10">
    <source>
        <dbReference type="Proteomes" id="UP001304300"/>
    </source>
</evidence>
<dbReference type="EMBL" id="CP136920">
    <property type="protein sequence ID" value="WOO40963.1"/>
    <property type="molecule type" value="Genomic_DNA"/>
</dbReference>
<reference evidence="9 10" key="1">
    <citation type="submission" date="2023-10" db="EMBL/GenBank/DDBJ databases">
        <title>Rubellicoccus peritrichatus gen. nov., sp. nov., isolated from an algae of coral reef tank.</title>
        <authorList>
            <person name="Luo J."/>
        </authorList>
    </citation>
    <scope>NUCLEOTIDE SEQUENCE [LARGE SCALE GENOMIC DNA]</scope>
    <source>
        <strain evidence="9 10">CR14</strain>
    </source>
</reference>
<evidence type="ECO:0000259" key="8">
    <source>
        <dbReference type="Pfam" id="PF02554"/>
    </source>
</evidence>
<accession>A0AAQ3LCD7</accession>
<feature type="transmembrane region" description="Helical" evidence="7">
    <location>
        <begin position="215"/>
        <end position="236"/>
    </location>
</feature>
<keyword evidence="3" id="KW-1003">Cell membrane</keyword>
<keyword evidence="4 7" id="KW-0812">Transmembrane</keyword>
<feature type="domain" description="CstA N-terminal" evidence="8">
    <location>
        <begin position="5"/>
        <end position="346"/>
    </location>
</feature>
<feature type="domain" description="CstA N-terminal" evidence="8">
    <location>
        <begin position="348"/>
        <end position="488"/>
    </location>
</feature>
<evidence type="ECO:0000256" key="1">
    <source>
        <dbReference type="ARBA" id="ARBA00004651"/>
    </source>
</evidence>
<feature type="transmembrane region" description="Helical" evidence="7">
    <location>
        <begin position="129"/>
        <end position="147"/>
    </location>
</feature>
<feature type="transmembrane region" description="Helical" evidence="7">
    <location>
        <begin position="472"/>
        <end position="495"/>
    </location>
</feature>
<feature type="transmembrane region" description="Helical" evidence="7">
    <location>
        <begin position="60"/>
        <end position="79"/>
    </location>
</feature>
<comment type="similarity">
    <text evidence="2">Belongs to the peptide transporter carbon starvation (CstA) (TC 2.A.114) family.</text>
</comment>
<dbReference type="GO" id="GO:0009267">
    <property type="term" value="P:cellular response to starvation"/>
    <property type="evidence" value="ECO:0007669"/>
    <property type="project" value="InterPro"/>
</dbReference>